<evidence type="ECO:0000256" key="4">
    <source>
        <dbReference type="ARBA" id="ARBA00023136"/>
    </source>
</evidence>
<feature type="region of interest" description="Disordered" evidence="5">
    <location>
        <begin position="412"/>
        <end position="436"/>
    </location>
</feature>
<evidence type="ECO:0000313" key="10">
    <source>
        <dbReference type="EMBL" id="KAL2817675.1"/>
    </source>
</evidence>
<dbReference type="InterPro" id="IPR049453">
    <property type="entry name" value="Memb_transporter_dom"/>
</dbReference>
<keyword evidence="11" id="KW-1185">Reference proteome</keyword>
<feature type="transmembrane region" description="Helical" evidence="6">
    <location>
        <begin position="139"/>
        <end position="160"/>
    </location>
</feature>
<evidence type="ECO:0000259" key="7">
    <source>
        <dbReference type="Pfam" id="PF10334"/>
    </source>
</evidence>
<dbReference type="InterPro" id="IPR018823">
    <property type="entry name" value="ArAE_2_N"/>
</dbReference>
<gene>
    <name evidence="10" type="ORF">BDW59DRAFT_131718</name>
</gene>
<evidence type="ECO:0000256" key="1">
    <source>
        <dbReference type="ARBA" id="ARBA00004141"/>
    </source>
</evidence>
<dbReference type="Pfam" id="PF13515">
    <property type="entry name" value="FUSC_2"/>
    <property type="match status" value="1"/>
</dbReference>
<sequence length="1046" mass="117165">MSERSDSREPAHEDEANQKNANRSSFVNKVKTAWNKTGLDTPSLLLMIKGAIPPTLGLAIYQADSVAVYFTTSGYLIAIISVLGFSIMPRAKFVQMMVLDVLAVCLAAAVALLMLYATVKAREHSSGSTQAPTSSSGFPRYNSSASVTSGVFLFFQTYLVHSFRARYQQFQFPVIIYSIVANVSFSFAPILPTMPSAISMVRRLLEAGLLGLGLSTGVSFFIFPLSCRKVVFQQMAGYIGALRAALQAHTAYFEALESEDVFGRTATYDSTVEKIDKHGKVYTPEAEAIRKTVQKITELHGKLSGDLTFAKREIAIGELGPDDLQSIFRHLRQTMVPVVGLSFVVDIFERLSEYNRWNDPIDPASVISGELRDIAVHEWNEIMRAVHDPFVSMIQTIDEGLQHIALTLKLTPRPKNAKPASTADDPEASASRAPGDKDFRAHLEKKLSDFKVAKKLALRAWSEEKGITLPPDFFEHPATAHLEMEDLPSDGSINKDRSRRQLYLFLYMEQLLSSTGHMVLEFVRYADEKSESGKLSRTRLIIPGSKRLRKWALSIFKTGDSHGEDHLGDVNAHNGVLQLGEAYRTRKDPEHLPPNTTFQKIGDKIRLISSMLRSPESAYGFRVACATMTIAVVYFIRDTQEFFIRQRFVWAIIMVNLSMSPTSGQSIFGFVLRILGTILAMTLSLLCWYIPGKRTPGILVFFFLFVTGTFYIPVKQFRFRIAGIITIISTAMIVGYELQARKIGEQNVSANGQTYYPIYLLAPYRLAVVTGGIAVSFFWTFFPYPISEHSVLRQNLGSSLYLLANYYSIIHETVTARMRGDEGEVALKSTAGRRLLKARNKVFSKQMIMLSSLRTYSEFLRWEVPIGGRFPKQQYDRIITCIENIVNYLSLLGYASDSLRHLGNDDESDSTWLNDLKRLIASARITTHQITSVLCLLSASLTNQQPLPPFLKTPRPYSFSKRLEQLDKDILSLRHIAEPGFATFSVLQISTRCIVGDVDRLMKDVKTLVGELDFSFHAMSTRQSSLSTADVSRPPSRATTDRNKLD</sequence>
<dbReference type="Proteomes" id="UP001610335">
    <property type="component" value="Unassembled WGS sequence"/>
</dbReference>
<dbReference type="InterPro" id="IPR018820">
    <property type="entry name" value="BRE4-related_DUF2421"/>
</dbReference>
<accession>A0ABR4HQB6</accession>
<feature type="domain" description="Putative ER transporter 6TM N-terminal" evidence="8">
    <location>
        <begin position="30"/>
        <end position="463"/>
    </location>
</feature>
<keyword evidence="4 6" id="KW-0472">Membrane</keyword>
<evidence type="ECO:0000313" key="11">
    <source>
        <dbReference type="Proteomes" id="UP001610335"/>
    </source>
</evidence>
<name>A0ABR4HQB6_9EURO</name>
<feature type="region of interest" description="Disordered" evidence="5">
    <location>
        <begin position="1"/>
        <end position="22"/>
    </location>
</feature>
<feature type="transmembrane region" description="Helical" evidence="6">
    <location>
        <begin position="670"/>
        <end position="690"/>
    </location>
</feature>
<dbReference type="PANTHER" id="PTHR37994:SF4">
    <property type="entry name" value="ER TRANSPORTER 6TM N-TERMINAL DOMAIN-CONTAINING PROTEIN-RELATED"/>
    <property type="match status" value="1"/>
</dbReference>
<reference evidence="10 11" key="1">
    <citation type="submission" date="2024-07" db="EMBL/GenBank/DDBJ databases">
        <title>Section-level genome sequencing and comparative genomics of Aspergillus sections Usti and Cavernicolus.</title>
        <authorList>
            <consortium name="Lawrence Berkeley National Laboratory"/>
            <person name="Nybo J.L."/>
            <person name="Vesth T.C."/>
            <person name="Theobald S."/>
            <person name="Frisvad J.C."/>
            <person name="Larsen T.O."/>
            <person name="Kjaerboelling I."/>
            <person name="Rothschild-Mancinelli K."/>
            <person name="Lyhne E.K."/>
            <person name="Kogle M.E."/>
            <person name="Barry K."/>
            <person name="Clum A."/>
            <person name="Na H."/>
            <person name="Ledsgaard L."/>
            <person name="Lin J."/>
            <person name="Lipzen A."/>
            <person name="Kuo A."/>
            <person name="Riley R."/>
            <person name="Mondo S."/>
            <person name="LaButti K."/>
            <person name="Haridas S."/>
            <person name="Pangalinan J."/>
            <person name="Salamov A.A."/>
            <person name="Simmons B.A."/>
            <person name="Magnuson J.K."/>
            <person name="Chen J."/>
            <person name="Drula E."/>
            <person name="Henrissat B."/>
            <person name="Wiebenga A."/>
            <person name="Lubbers R.J."/>
            <person name="Gomes A.C."/>
            <person name="Makela M.R."/>
            <person name="Stajich J."/>
            <person name="Grigoriev I.V."/>
            <person name="Mortensen U.H."/>
            <person name="De vries R.P."/>
            <person name="Baker S.E."/>
            <person name="Andersen M.R."/>
        </authorList>
    </citation>
    <scope>NUCLEOTIDE SEQUENCE [LARGE SCALE GENOMIC DNA]</scope>
    <source>
        <strain evidence="10 11">CBS 600.67</strain>
    </source>
</reference>
<feature type="transmembrane region" description="Helical" evidence="6">
    <location>
        <begin position="648"/>
        <end position="664"/>
    </location>
</feature>
<organism evidence="10 11">
    <name type="scientific">Aspergillus cavernicola</name>
    <dbReference type="NCBI Taxonomy" id="176166"/>
    <lineage>
        <taxon>Eukaryota</taxon>
        <taxon>Fungi</taxon>
        <taxon>Dikarya</taxon>
        <taxon>Ascomycota</taxon>
        <taxon>Pezizomycotina</taxon>
        <taxon>Eurotiomycetes</taxon>
        <taxon>Eurotiomycetidae</taxon>
        <taxon>Eurotiales</taxon>
        <taxon>Aspergillaceae</taxon>
        <taxon>Aspergillus</taxon>
        <taxon>Aspergillus subgen. Nidulantes</taxon>
    </lineage>
</organism>
<keyword evidence="3 6" id="KW-1133">Transmembrane helix</keyword>
<dbReference type="Pfam" id="PF10337">
    <property type="entry name" value="ArAE_2_N"/>
    <property type="match status" value="1"/>
</dbReference>
<feature type="transmembrane region" description="Helical" evidence="6">
    <location>
        <begin position="172"/>
        <end position="192"/>
    </location>
</feature>
<keyword evidence="2 6" id="KW-0812">Transmembrane</keyword>
<feature type="domain" description="Integral membrane bound transporter" evidence="9">
    <location>
        <begin position="643"/>
        <end position="779"/>
    </location>
</feature>
<comment type="subcellular location">
    <subcellularLocation>
        <location evidence="1">Membrane</location>
        <topology evidence="1">Multi-pass membrane protein</topology>
    </subcellularLocation>
</comment>
<feature type="transmembrane region" description="Helical" evidence="6">
    <location>
        <begin position="720"/>
        <end position="738"/>
    </location>
</feature>
<dbReference type="EMBL" id="JBFXLS010000090">
    <property type="protein sequence ID" value="KAL2817675.1"/>
    <property type="molecule type" value="Genomic_DNA"/>
</dbReference>
<feature type="transmembrane region" description="Helical" evidence="6">
    <location>
        <begin position="697"/>
        <end position="714"/>
    </location>
</feature>
<feature type="transmembrane region" description="Helical" evidence="6">
    <location>
        <begin position="758"/>
        <end position="782"/>
    </location>
</feature>
<feature type="transmembrane region" description="Helical" evidence="6">
    <location>
        <begin position="204"/>
        <end position="225"/>
    </location>
</feature>
<evidence type="ECO:0000256" key="6">
    <source>
        <dbReference type="SAM" id="Phobius"/>
    </source>
</evidence>
<evidence type="ECO:0000256" key="2">
    <source>
        <dbReference type="ARBA" id="ARBA00022692"/>
    </source>
</evidence>
<proteinExistence type="predicted"/>
<dbReference type="PANTHER" id="PTHR37994">
    <property type="entry name" value="ARAE_2_N DOMAIN-CONTAINING PROTEIN-RELATED"/>
    <property type="match status" value="1"/>
</dbReference>
<dbReference type="Pfam" id="PF10334">
    <property type="entry name" value="BRE4"/>
    <property type="match status" value="1"/>
</dbReference>
<feature type="transmembrane region" description="Helical" evidence="6">
    <location>
        <begin position="97"/>
        <end position="119"/>
    </location>
</feature>
<protein>
    <recommendedName>
        <fullName evidence="12">ER transporter 6TM N-terminal domain-containing protein</fullName>
    </recommendedName>
</protein>
<feature type="compositionally biased region" description="Basic and acidic residues" evidence="5">
    <location>
        <begin position="1"/>
        <end position="17"/>
    </location>
</feature>
<feature type="domain" description="DUF2421" evidence="7">
    <location>
        <begin position="783"/>
        <end position="1011"/>
    </location>
</feature>
<feature type="transmembrane region" description="Helical" evidence="6">
    <location>
        <begin position="619"/>
        <end position="636"/>
    </location>
</feature>
<feature type="region of interest" description="Disordered" evidence="5">
    <location>
        <begin position="1025"/>
        <end position="1046"/>
    </location>
</feature>
<evidence type="ECO:0000259" key="9">
    <source>
        <dbReference type="Pfam" id="PF13515"/>
    </source>
</evidence>
<evidence type="ECO:0000259" key="8">
    <source>
        <dbReference type="Pfam" id="PF10337"/>
    </source>
</evidence>
<comment type="caution">
    <text evidence="10">The sequence shown here is derived from an EMBL/GenBank/DDBJ whole genome shotgun (WGS) entry which is preliminary data.</text>
</comment>
<feature type="transmembrane region" description="Helical" evidence="6">
    <location>
        <begin position="66"/>
        <end position="85"/>
    </location>
</feature>
<evidence type="ECO:0000256" key="5">
    <source>
        <dbReference type="SAM" id="MobiDB-lite"/>
    </source>
</evidence>
<evidence type="ECO:0008006" key="12">
    <source>
        <dbReference type="Google" id="ProtNLM"/>
    </source>
</evidence>
<evidence type="ECO:0000256" key="3">
    <source>
        <dbReference type="ARBA" id="ARBA00022989"/>
    </source>
</evidence>